<evidence type="ECO:0000313" key="4">
    <source>
        <dbReference type="Proteomes" id="UP000248975"/>
    </source>
</evidence>
<gene>
    <name evidence="3" type="ORF">DI533_22080</name>
</gene>
<dbReference type="Proteomes" id="UP000248975">
    <property type="component" value="Unassembled WGS sequence"/>
</dbReference>
<feature type="region of interest" description="Disordered" evidence="1">
    <location>
        <begin position="1"/>
        <end position="38"/>
    </location>
</feature>
<protein>
    <submittedName>
        <fullName evidence="3">Uncharacterized protein</fullName>
    </submittedName>
</protein>
<reference evidence="3 4" key="1">
    <citation type="submission" date="2017-08" db="EMBL/GenBank/DDBJ databases">
        <title>Infants hospitalized years apart are colonized by the same room-sourced microbial strains.</title>
        <authorList>
            <person name="Brooks B."/>
            <person name="Olm M.R."/>
            <person name="Firek B.A."/>
            <person name="Baker R."/>
            <person name="Thomas B.C."/>
            <person name="Morowitz M.J."/>
            <person name="Banfield J.F."/>
        </authorList>
    </citation>
    <scope>NUCLEOTIDE SEQUENCE [LARGE SCALE GENOMIC DNA]</scope>
    <source>
        <strain evidence="3">S2_003_000_R2_11</strain>
    </source>
</reference>
<evidence type="ECO:0000256" key="2">
    <source>
        <dbReference type="SAM" id="Phobius"/>
    </source>
</evidence>
<organism evidence="3 4">
    <name type="scientific">Cereibacter sphaeroides</name>
    <name type="common">Rhodobacter sphaeroides</name>
    <dbReference type="NCBI Taxonomy" id="1063"/>
    <lineage>
        <taxon>Bacteria</taxon>
        <taxon>Pseudomonadati</taxon>
        <taxon>Pseudomonadota</taxon>
        <taxon>Alphaproteobacteria</taxon>
        <taxon>Rhodobacterales</taxon>
        <taxon>Paracoccaceae</taxon>
        <taxon>Cereibacter</taxon>
    </lineage>
</organism>
<sequence>MSRDQKPGKVRLVSGQPERRRQDMADTPEDLQAGSSEAEVDDVAARKGGIGALVILLSISCGLVGGATVVVLGLH</sequence>
<feature type="transmembrane region" description="Helical" evidence="2">
    <location>
        <begin position="50"/>
        <end position="74"/>
    </location>
</feature>
<proteinExistence type="predicted"/>
<accession>A0A2W5TUL6</accession>
<evidence type="ECO:0000256" key="1">
    <source>
        <dbReference type="SAM" id="MobiDB-lite"/>
    </source>
</evidence>
<evidence type="ECO:0000313" key="3">
    <source>
        <dbReference type="EMBL" id="PZQ94493.1"/>
    </source>
</evidence>
<name>A0A2W5TUL6_CERSP</name>
<dbReference type="EMBL" id="QFQS01000020">
    <property type="protein sequence ID" value="PZQ94493.1"/>
    <property type="molecule type" value="Genomic_DNA"/>
</dbReference>
<dbReference type="AlphaFoldDB" id="A0A2W5TUL6"/>
<keyword evidence="2" id="KW-0812">Transmembrane</keyword>
<keyword evidence="2" id="KW-1133">Transmembrane helix</keyword>
<keyword evidence="2" id="KW-0472">Membrane</keyword>
<comment type="caution">
    <text evidence="3">The sequence shown here is derived from an EMBL/GenBank/DDBJ whole genome shotgun (WGS) entry which is preliminary data.</text>
</comment>